<dbReference type="EMBL" id="JAAGOH010000061">
    <property type="protein sequence ID" value="NDY94023.1"/>
    <property type="molecule type" value="Genomic_DNA"/>
</dbReference>
<dbReference type="RefSeq" id="WP_163460043.1">
    <property type="nucleotide sequence ID" value="NZ_JAAGOH010000061.1"/>
</dbReference>
<gene>
    <name evidence="1" type="ORF">G3A44_22790</name>
</gene>
<reference evidence="1 2" key="1">
    <citation type="submission" date="2020-02" db="EMBL/GenBank/DDBJ databases">
        <title>Ideonella bacterium strain TBM-1.</title>
        <authorList>
            <person name="Chen W.-M."/>
        </authorList>
    </citation>
    <scope>NUCLEOTIDE SEQUENCE [LARGE SCALE GENOMIC DNA]</scope>
    <source>
        <strain evidence="1 2">TBM-1</strain>
    </source>
</reference>
<proteinExistence type="predicted"/>
<dbReference type="Proteomes" id="UP000484255">
    <property type="component" value="Unassembled WGS sequence"/>
</dbReference>
<keyword evidence="2" id="KW-1185">Reference proteome</keyword>
<protein>
    <submittedName>
        <fullName evidence="1">Flagellar biosynthesis protein</fullName>
    </submittedName>
</protein>
<accession>A0A7C9TNM1</accession>
<name>A0A7C9TNM1_9BURK</name>
<keyword evidence="1" id="KW-0282">Flagellum</keyword>
<dbReference type="AlphaFoldDB" id="A0A7C9TNM1"/>
<organism evidence="1 2">
    <name type="scientific">Ideonella livida</name>
    <dbReference type="NCBI Taxonomy" id="2707176"/>
    <lineage>
        <taxon>Bacteria</taxon>
        <taxon>Pseudomonadati</taxon>
        <taxon>Pseudomonadota</taxon>
        <taxon>Betaproteobacteria</taxon>
        <taxon>Burkholderiales</taxon>
        <taxon>Sphaerotilaceae</taxon>
        <taxon>Ideonella</taxon>
    </lineage>
</organism>
<evidence type="ECO:0000313" key="1">
    <source>
        <dbReference type="EMBL" id="NDY94023.1"/>
    </source>
</evidence>
<comment type="caution">
    <text evidence="1">The sequence shown here is derived from an EMBL/GenBank/DDBJ whole genome shotgun (WGS) entry which is preliminary data.</text>
</comment>
<evidence type="ECO:0000313" key="2">
    <source>
        <dbReference type="Proteomes" id="UP000484255"/>
    </source>
</evidence>
<keyword evidence="1" id="KW-0969">Cilium</keyword>
<sequence length="297" mass="31109">MTAAPPPVRAYRPVPAAVAEPLAELARAALSRPAQGGATAPLGRADQADGLRRMFQVSRLRLMPVVANVQVAAAPQLLERLALALVELGAQVLVVDAADNAPHPHELVDIDLAAAVEALGPQVRYLAARGLPRRHVNARGSCEAWLSTVEQVAAGADVVLLHAQASDLARMLGHREVCPVLTCGLDAAGLTEAYAAMKLLTTRLGLKAFDLVVAADARARPAQQVADRLVQCGDAFLGTVLRHRLPLDCAAGARGPAELGLSRLVADHLLSPDELALPARLQPLFHAPTAPQGHHGD</sequence>
<keyword evidence="1" id="KW-0966">Cell projection</keyword>